<organism evidence="1 2">
    <name type="scientific">Tanacetum coccineum</name>
    <dbReference type="NCBI Taxonomy" id="301880"/>
    <lineage>
        <taxon>Eukaryota</taxon>
        <taxon>Viridiplantae</taxon>
        <taxon>Streptophyta</taxon>
        <taxon>Embryophyta</taxon>
        <taxon>Tracheophyta</taxon>
        <taxon>Spermatophyta</taxon>
        <taxon>Magnoliopsida</taxon>
        <taxon>eudicotyledons</taxon>
        <taxon>Gunneridae</taxon>
        <taxon>Pentapetalae</taxon>
        <taxon>asterids</taxon>
        <taxon>campanulids</taxon>
        <taxon>Asterales</taxon>
        <taxon>Asteraceae</taxon>
        <taxon>Asteroideae</taxon>
        <taxon>Anthemideae</taxon>
        <taxon>Anthemidinae</taxon>
        <taxon>Tanacetum</taxon>
    </lineage>
</organism>
<accession>A0ABQ5AD65</accession>
<evidence type="ECO:0000313" key="2">
    <source>
        <dbReference type="Proteomes" id="UP001151760"/>
    </source>
</evidence>
<sequence length="237" mass="26606">MVHPPLHEMSLQELISYMPPSIAETANRHESDDDIKVTLDKEQFLSDHYIAHVTPPAYTPSLPLLTTMEPADTLLMGDEVINITPAKETDKFIKFSVNDLVPIPRESEVTSDSNLECDMPVNTPLPYTDVLGDAIVDIDLPFGEHLDTLSTRDREIDFNSIRDIEELERLLADDPVPVSVPRVFDEPLGNSDSMSRSSETSDLLFEELIAEIGLDESIPSGIDDRILFDREDHRACF</sequence>
<reference evidence="1" key="2">
    <citation type="submission" date="2022-01" db="EMBL/GenBank/DDBJ databases">
        <authorList>
            <person name="Yamashiro T."/>
            <person name="Shiraishi A."/>
            <person name="Satake H."/>
            <person name="Nakayama K."/>
        </authorList>
    </citation>
    <scope>NUCLEOTIDE SEQUENCE</scope>
</reference>
<reference evidence="1" key="1">
    <citation type="journal article" date="2022" name="Int. J. Mol. Sci.">
        <title>Draft Genome of Tanacetum Coccineum: Genomic Comparison of Closely Related Tanacetum-Family Plants.</title>
        <authorList>
            <person name="Yamashiro T."/>
            <person name="Shiraishi A."/>
            <person name="Nakayama K."/>
            <person name="Satake H."/>
        </authorList>
    </citation>
    <scope>NUCLEOTIDE SEQUENCE</scope>
</reference>
<proteinExistence type="predicted"/>
<gene>
    <name evidence="1" type="ORF">Tco_0820240</name>
</gene>
<name>A0ABQ5AD65_9ASTR</name>
<comment type="caution">
    <text evidence="1">The sequence shown here is derived from an EMBL/GenBank/DDBJ whole genome shotgun (WGS) entry which is preliminary data.</text>
</comment>
<keyword evidence="2" id="KW-1185">Reference proteome</keyword>
<evidence type="ECO:0000313" key="1">
    <source>
        <dbReference type="EMBL" id="GJS99070.1"/>
    </source>
</evidence>
<dbReference type="EMBL" id="BQNB010012090">
    <property type="protein sequence ID" value="GJS99070.1"/>
    <property type="molecule type" value="Genomic_DNA"/>
</dbReference>
<protein>
    <submittedName>
        <fullName evidence="1">Uncharacterized protein</fullName>
    </submittedName>
</protein>
<dbReference type="Proteomes" id="UP001151760">
    <property type="component" value="Unassembled WGS sequence"/>
</dbReference>